<protein>
    <recommendedName>
        <fullName evidence="6">Fe2OG dioxygenase domain-containing protein</fullName>
    </recommendedName>
</protein>
<dbReference type="Proteomes" id="UP001141552">
    <property type="component" value="Unassembled WGS sequence"/>
</dbReference>
<dbReference type="EMBL" id="JAKUCV010000443">
    <property type="protein sequence ID" value="KAJ4849952.1"/>
    <property type="molecule type" value="Genomic_DNA"/>
</dbReference>
<keyword evidence="2" id="KW-0479">Metal-binding</keyword>
<feature type="non-terminal residue" evidence="7">
    <location>
        <position position="1065"/>
    </location>
</feature>
<accession>A0A9Q0GJE6</accession>
<dbReference type="GO" id="GO:0046872">
    <property type="term" value="F:metal ion binding"/>
    <property type="evidence" value="ECO:0007669"/>
    <property type="project" value="UniProtKB-KW"/>
</dbReference>
<dbReference type="InterPro" id="IPR050295">
    <property type="entry name" value="Plant_2OG-oxidoreductases"/>
</dbReference>
<evidence type="ECO:0000256" key="5">
    <source>
        <dbReference type="ARBA" id="ARBA00023004"/>
    </source>
</evidence>
<dbReference type="PROSITE" id="PS51471">
    <property type="entry name" value="FE2OG_OXY"/>
    <property type="match status" value="3"/>
</dbReference>
<name>A0A9Q0GJE6_9ROSI</name>
<dbReference type="OrthoDB" id="288590at2759"/>
<evidence type="ECO:0000256" key="1">
    <source>
        <dbReference type="ARBA" id="ARBA00008056"/>
    </source>
</evidence>
<dbReference type="InterPro" id="IPR027443">
    <property type="entry name" value="IPNS-like_sf"/>
</dbReference>
<evidence type="ECO:0000256" key="2">
    <source>
        <dbReference type="ARBA" id="ARBA00022723"/>
    </source>
</evidence>
<dbReference type="InterPro" id="IPR044861">
    <property type="entry name" value="IPNS-like_FE2OG_OXY"/>
</dbReference>
<comment type="caution">
    <text evidence="7">The sequence shown here is derived from an EMBL/GenBank/DDBJ whole genome shotgun (WGS) entry which is preliminary data.</text>
</comment>
<sequence length="1065" mass="119907">MADLMESSSSLSSLEAEAVNFGKSIIVPSVQELAKESIAEIPPRYARLDQDKPNISTSPDNDSLLSVPVIDLHRLDVEEEWSCSVELERLHSACKDWGFFQVGSGELVQASIFREEEAMAAARQPRGVWATVCGIRGTKARLVGYVLHNHPSSQSQEQQSFYQNPTKAKILDLYCTEMRKLAMKMLDHMAQALKMDRQEMKELFSDGVQSVRMNYYPPCPEPDKAIGFTPHSDADALTILFQLNETEGLQIRKQGRWIPVKPLPNAFVVNIGDIMEIISNGTYRSIEHRATVNSATERLSVATFYSSKLDSVLGPAPSIIGPSTPAIFHRVPIEKYFKGFFARKLNGKSYLDFMKIVDGEDNKGAMGTEKISLGRSLLVPCVQELAKEPLPAIPPRYVRPDQDPPFISTTSSSLPQLPVIDKQRLLSRDDMDYSDELQKLDHACKEWGFFQLINHGVSSSLVEKVKVEIKDFFNMPMEEKKRYWQKPGEMEGFGQAFVVSEEQKLDWGDLYNMITLPLEARKPHLFPLLPLPLRDTLESYSAEMKALALDILDHMANALGMEGREMRDLFEEGLQQMRTNYYPPCPQPELVMGLSPHTDSIGLTILLQINEVEGLQIKKDGNWVPVIPLPNAFIINVGDILEIVTNGMYRSTVHRATVNTTNGEIGPAPSLVTRDTPAMFKRIGVADFFRGFFSRELVEKSYLDLMRALPSWNTHKTSSILIQQKPMGADRASLGRSLLVPCVQELAKEPLPAIPPRYVRPDQDPPFISTTSSSLPQLPVIDKQRLLSKEDMDYSDELQKMDRACKEWGFFQLINHGVSSSLVEKVKMEIKEKEEILAKTRRDGGIWTSLCCLRGAEARLGRHFLHDHPPLDTLESYSAEMKNLALEILDLMAKALGMEASEMRDMFEEGCQKMRMNYYPPCPQPELVMGLNPHTDAIGLTILLQISEVEGLQIKIDGNWVPVKPLPNAFIINVGDILEIVSNGRYRSTVHRATVNSTSERLSIATFYSPNLDGELGPAPSLVTKENPALFRRISVADYFRGFFARELVEKSYLDEMRIQSEEDN</sequence>
<dbReference type="PANTHER" id="PTHR47991">
    <property type="entry name" value="OXOGLUTARATE/IRON-DEPENDENT DIOXYGENASE"/>
    <property type="match status" value="1"/>
</dbReference>
<evidence type="ECO:0000256" key="3">
    <source>
        <dbReference type="ARBA" id="ARBA00022896"/>
    </source>
</evidence>
<gene>
    <name evidence="7" type="ORF">Tsubulata_004843</name>
</gene>
<evidence type="ECO:0000313" key="7">
    <source>
        <dbReference type="EMBL" id="KAJ4849952.1"/>
    </source>
</evidence>
<reference evidence="7" key="1">
    <citation type="submission" date="2022-02" db="EMBL/GenBank/DDBJ databases">
        <authorList>
            <person name="Henning P.M."/>
            <person name="McCubbin A.G."/>
            <person name="Shore J.S."/>
        </authorList>
    </citation>
    <scope>NUCLEOTIDE SEQUENCE</scope>
    <source>
        <strain evidence="7">F60SS</strain>
        <tissue evidence="7">Leaves</tissue>
    </source>
</reference>
<dbReference type="Pfam" id="PF14226">
    <property type="entry name" value="DIOX_N"/>
    <property type="match status" value="2"/>
</dbReference>
<reference evidence="7" key="2">
    <citation type="journal article" date="2023" name="Plants (Basel)">
        <title>Annotation of the Turnera subulata (Passifloraceae) Draft Genome Reveals the S-Locus Evolved after the Divergence of Turneroideae from Passifloroideae in a Stepwise Manner.</title>
        <authorList>
            <person name="Henning P.M."/>
            <person name="Roalson E.H."/>
            <person name="Mir W."/>
            <person name="McCubbin A.G."/>
            <person name="Shore J.S."/>
        </authorList>
    </citation>
    <scope>NUCLEOTIDE SEQUENCE</scope>
    <source>
        <strain evidence="7">F60SS</strain>
    </source>
</reference>
<proteinExistence type="inferred from homology"/>
<feature type="domain" description="Fe2OG dioxygenase" evidence="6">
    <location>
        <begin position="907"/>
        <end position="1010"/>
    </location>
</feature>
<keyword evidence="3" id="KW-0847">Vitamin C</keyword>
<dbReference type="Gene3D" id="2.60.120.330">
    <property type="entry name" value="B-lactam Antibiotic, Isopenicillin N Synthase, Chain"/>
    <property type="match status" value="3"/>
</dbReference>
<dbReference type="GO" id="GO:0016491">
    <property type="term" value="F:oxidoreductase activity"/>
    <property type="evidence" value="ECO:0007669"/>
    <property type="project" value="UniProtKB-KW"/>
</dbReference>
<keyword evidence="4" id="KW-0560">Oxidoreductase</keyword>
<dbReference type="SUPFAM" id="SSF51197">
    <property type="entry name" value="Clavaminate synthase-like"/>
    <property type="match status" value="3"/>
</dbReference>
<keyword evidence="5" id="KW-0408">Iron</keyword>
<dbReference type="AlphaFoldDB" id="A0A9Q0GJE6"/>
<organism evidence="7 8">
    <name type="scientific">Turnera subulata</name>
    <dbReference type="NCBI Taxonomy" id="218843"/>
    <lineage>
        <taxon>Eukaryota</taxon>
        <taxon>Viridiplantae</taxon>
        <taxon>Streptophyta</taxon>
        <taxon>Embryophyta</taxon>
        <taxon>Tracheophyta</taxon>
        <taxon>Spermatophyta</taxon>
        <taxon>Magnoliopsida</taxon>
        <taxon>eudicotyledons</taxon>
        <taxon>Gunneridae</taxon>
        <taxon>Pentapetalae</taxon>
        <taxon>rosids</taxon>
        <taxon>fabids</taxon>
        <taxon>Malpighiales</taxon>
        <taxon>Passifloraceae</taxon>
        <taxon>Turnera</taxon>
    </lineage>
</organism>
<dbReference type="InterPro" id="IPR005123">
    <property type="entry name" value="Oxoglu/Fe-dep_dioxygenase_dom"/>
</dbReference>
<dbReference type="Pfam" id="PF03171">
    <property type="entry name" value="2OG-FeII_Oxy"/>
    <property type="match status" value="3"/>
</dbReference>
<dbReference type="InterPro" id="IPR026992">
    <property type="entry name" value="DIOX_N"/>
</dbReference>
<evidence type="ECO:0000259" key="6">
    <source>
        <dbReference type="PROSITE" id="PS51471"/>
    </source>
</evidence>
<dbReference type="GO" id="GO:0031418">
    <property type="term" value="F:L-ascorbic acid binding"/>
    <property type="evidence" value="ECO:0007669"/>
    <property type="project" value="UniProtKB-KW"/>
</dbReference>
<feature type="domain" description="Fe2OG dioxygenase" evidence="6">
    <location>
        <begin position="207"/>
        <end position="307"/>
    </location>
</feature>
<evidence type="ECO:0000313" key="8">
    <source>
        <dbReference type="Proteomes" id="UP001141552"/>
    </source>
</evidence>
<dbReference type="FunFam" id="2.60.120.330:FF:000001">
    <property type="entry name" value="Protein SRG1"/>
    <property type="match status" value="1"/>
</dbReference>
<feature type="domain" description="Fe2OG dioxygenase" evidence="6">
    <location>
        <begin position="573"/>
        <end position="677"/>
    </location>
</feature>
<keyword evidence="8" id="KW-1185">Reference proteome</keyword>
<evidence type="ECO:0000256" key="4">
    <source>
        <dbReference type="ARBA" id="ARBA00023002"/>
    </source>
</evidence>
<comment type="similarity">
    <text evidence="1">Belongs to the iron/ascorbate-dependent oxidoreductase family.</text>
</comment>